<comment type="caution">
    <text evidence="4">The sequence shown here is derived from an EMBL/GenBank/DDBJ whole genome shotgun (WGS) entry which is preliminary data.</text>
</comment>
<dbReference type="InterPro" id="IPR007760">
    <property type="entry name" value="Mn_catalase"/>
</dbReference>
<keyword evidence="2" id="KW-0479">Metal-binding</keyword>
<dbReference type="Pfam" id="PF05067">
    <property type="entry name" value="Mn_catalase"/>
    <property type="match status" value="1"/>
</dbReference>
<dbReference type="InterPro" id="IPR009078">
    <property type="entry name" value="Ferritin-like_SF"/>
</dbReference>
<keyword evidence="3" id="KW-0106">Calcium</keyword>
<dbReference type="EMBL" id="DVJM01000212">
    <property type="protein sequence ID" value="HIS79631.1"/>
    <property type="molecule type" value="Genomic_DNA"/>
</dbReference>
<feature type="binding site" evidence="2">
    <location>
        <position position="35"/>
    </location>
    <ligand>
        <name>Mn(2+)</name>
        <dbReference type="ChEBI" id="CHEBI:29035"/>
        <label>1</label>
    </ligand>
</feature>
<evidence type="ECO:0000256" key="2">
    <source>
        <dbReference type="PIRSR" id="PIRSR607760-1"/>
    </source>
</evidence>
<name>A0A9D1FTI6_9FIRM</name>
<comment type="cofactor">
    <cofactor evidence="3">
        <name>Ca(2+)</name>
        <dbReference type="ChEBI" id="CHEBI:29108"/>
    </cofactor>
    <text evidence="3">Binds 1 Ca(2+) ion per subunit.</text>
</comment>
<feature type="binding site" evidence="2">
    <location>
        <position position="65"/>
    </location>
    <ligand>
        <name>Mn(2+)</name>
        <dbReference type="ChEBI" id="CHEBI:29035"/>
        <label>1</label>
    </ligand>
</feature>
<accession>A0A9D1FTI6</accession>
<evidence type="ECO:0000313" key="4">
    <source>
        <dbReference type="EMBL" id="HIS79631.1"/>
    </source>
</evidence>
<feature type="binding site" evidence="2">
    <location>
        <position position="68"/>
    </location>
    <ligand>
        <name>Mn(2+)</name>
        <dbReference type="ChEBI" id="CHEBI:29035"/>
        <label>1</label>
    </ligand>
</feature>
<organism evidence="4 5">
    <name type="scientific">Candidatus Caccousia stercoris</name>
    <dbReference type="NCBI Taxonomy" id="2840723"/>
    <lineage>
        <taxon>Bacteria</taxon>
        <taxon>Bacillati</taxon>
        <taxon>Bacillota</taxon>
        <taxon>Clostridia</taxon>
        <taxon>Eubacteriales</taxon>
        <taxon>Oscillospiraceae</taxon>
        <taxon>Oscillospiraceae incertae sedis</taxon>
        <taxon>Candidatus Caccousia</taxon>
    </lineage>
</organism>
<dbReference type="Proteomes" id="UP000824141">
    <property type="component" value="Unassembled WGS sequence"/>
</dbReference>
<feature type="binding site" evidence="3">
    <location>
        <position position="60"/>
    </location>
    <ligand>
        <name>Ca(2+)</name>
        <dbReference type="ChEBI" id="CHEBI:29108"/>
    </ligand>
</feature>
<keyword evidence="2" id="KW-0464">Manganese</keyword>
<dbReference type="InterPro" id="IPR012347">
    <property type="entry name" value="Ferritin-like"/>
</dbReference>
<comment type="cofactor">
    <cofactor evidence="2">
        <name>Mn(2+)</name>
        <dbReference type="ChEBI" id="CHEBI:29035"/>
    </cofactor>
    <text evidence="2">Binds 2 manganese ions per subunit.</text>
</comment>
<reference evidence="4" key="1">
    <citation type="submission" date="2020-10" db="EMBL/GenBank/DDBJ databases">
        <authorList>
            <person name="Gilroy R."/>
        </authorList>
    </citation>
    <scope>NUCLEOTIDE SEQUENCE</scope>
    <source>
        <strain evidence="4">6086</strain>
    </source>
</reference>
<sequence length="142" mass="15587">MWVYEKKLQYPIRIKNPNPALAKLICAQYGGPNGELGASLRYLSQRYTMPYPELKAILTDIGTEELGHLEMVGTIVYQLTRNLTPQQIKEAGFDSYFIDHTTGIYPADANGVPFSAGSLAVAGDAITDLHENMAADAAPFHL</sequence>
<evidence type="ECO:0000256" key="1">
    <source>
        <dbReference type="ARBA" id="ARBA00007644"/>
    </source>
</evidence>
<dbReference type="SUPFAM" id="SSF47240">
    <property type="entry name" value="Ferritin-like"/>
    <property type="match status" value="1"/>
</dbReference>
<protein>
    <submittedName>
        <fullName evidence="4">Manganese catalase family protein</fullName>
    </submittedName>
</protein>
<gene>
    <name evidence="4" type="ORF">IAD03_09705</name>
</gene>
<dbReference type="GO" id="GO:0046872">
    <property type="term" value="F:metal ion binding"/>
    <property type="evidence" value="ECO:0007669"/>
    <property type="project" value="UniProtKB-KW"/>
</dbReference>
<proteinExistence type="inferred from homology"/>
<dbReference type="Gene3D" id="1.20.1260.10">
    <property type="match status" value="1"/>
</dbReference>
<evidence type="ECO:0000256" key="3">
    <source>
        <dbReference type="PIRSR" id="PIRSR607760-2"/>
    </source>
</evidence>
<dbReference type="AlphaFoldDB" id="A0A9D1FTI6"/>
<reference evidence="4" key="2">
    <citation type="journal article" date="2021" name="PeerJ">
        <title>Extensive microbial diversity within the chicken gut microbiome revealed by metagenomics and culture.</title>
        <authorList>
            <person name="Gilroy R."/>
            <person name="Ravi A."/>
            <person name="Getino M."/>
            <person name="Pursley I."/>
            <person name="Horton D.L."/>
            <person name="Alikhan N.F."/>
            <person name="Baker D."/>
            <person name="Gharbi K."/>
            <person name="Hall N."/>
            <person name="Watson M."/>
            <person name="Adriaenssens E.M."/>
            <person name="Foster-Nyarko E."/>
            <person name="Jarju S."/>
            <person name="Secka A."/>
            <person name="Antonio M."/>
            <person name="Oren A."/>
            <person name="Chaudhuri R.R."/>
            <person name="La Ragione R."/>
            <person name="Hildebrand F."/>
            <person name="Pallen M.J."/>
        </authorList>
    </citation>
    <scope>NUCLEOTIDE SEQUENCE</scope>
    <source>
        <strain evidence="4">6086</strain>
    </source>
</reference>
<evidence type="ECO:0000313" key="5">
    <source>
        <dbReference type="Proteomes" id="UP000824141"/>
    </source>
</evidence>
<comment type="similarity">
    <text evidence="1">Belongs to the manganese catalase family.</text>
</comment>